<sequence>MADQLLTLYEKHKNRWNISDYNTKKWRSERLEIAKRWGLISISEINLEINGHAVSSQQLPCYWYRFKSYLLTTIFLPTKEEKRLLNDIIQRYHKSADHEEKTKLLLILGLFYYPHHLFSNNKIKLVTDFENITYQALQPYIVFLLNYPQMLFANDEANQLQDYYEWILAHIKKFLETTSDKQKRNHILKWCTTIFIGVNVTDRNLKNLYKLRGEIIELYIQSRHPQLPTLIHEFRTTKRNKTKTSIGLIITRIQPTPETSIWLSHFRALDPKKYEKFLFKIPTSPQSDKKFEQHFCSYFDHIIPLECDNFYPLEHEDNRNLATKNCVAQIRSYNLDLLSLSSVPSNYFLNFENTLAPYRLAKKQFLTTATSPQTSGLSHIDYMISSPSMEPPKPEEQFTETLIIEPGSNHCFDYSGRRQNVTIEITRKSLNIPQNHTVLINGSSMGKLSREVITLWLEVLKKSSDTTLILFPYNPLWTDRYSHRLFEEYLFMLCSTLKVDPKRIYILPPRKHYYEINAILKMGDIYVDSFPFSGATSILDAFIAGLPTVIKSGRTQRTMQAAAMNKAIHLDERVSYTDEQYKEHLLELIAMPSLRQNIKARTKEALNNSAPFLDVLAFNKRHERIIEKLISWENNG</sequence>
<name>A0ABW5BR18_9PROT</name>
<keyword evidence="2" id="KW-0328">Glycosyltransferase</keyword>
<gene>
    <name evidence="4" type="ORF">ACFSKO_20255</name>
</gene>
<dbReference type="Proteomes" id="UP001597294">
    <property type="component" value="Unassembled WGS sequence"/>
</dbReference>
<keyword evidence="3" id="KW-0808">Transferase</keyword>
<evidence type="ECO:0000256" key="2">
    <source>
        <dbReference type="ARBA" id="ARBA00022676"/>
    </source>
</evidence>
<dbReference type="PANTHER" id="PTHR44835:SF1">
    <property type="entry name" value="PROTEIN O-GLCNAC TRANSFERASE"/>
    <property type="match status" value="1"/>
</dbReference>
<reference evidence="5" key="1">
    <citation type="journal article" date="2019" name="Int. J. Syst. Evol. Microbiol.">
        <title>The Global Catalogue of Microorganisms (GCM) 10K type strain sequencing project: providing services to taxonomists for standard genome sequencing and annotation.</title>
        <authorList>
            <consortium name="The Broad Institute Genomics Platform"/>
            <consortium name="The Broad Institute Genome Sequencing Center for Infectious Disease"/>
            <person name="Wu L."/>
            <person name="Ma J."/>
        </authorList>
    </citation>
    <scope>NUCLEOTIDE SEQUENCE [LARGE SCALE GENOMIC DNA]</scope>
    <source>
        <strain evidence="5">CGMCC 4.7192</strain>
    </source>
</reference>
<dbReference type="Gene3D" id="3.40.50.2000">
    <property type="entry name" value="Glycogen Phosphorylase B"/>
    <property type="match status" value="1"/>
</dbReference>
<accession>A0ABW5BR18</accession>
<protein>
    <recommendedName>
        <fullName evidence="6">O-GlcNAc transferase C-terminal domain-containing protein</fullName>
    </recommendedName>
</protein>
<comment type="pathway">
    <text evidence="1">Protein modification; protein glycosylation.</text>
</comment>
<dbReference type="RefSeq" id="WP_380255107.1">
    <property type="nucleotide sequence ID" value="NZ_JBHUII010000013.1"/>
</dbReference>
<evidence type="ECO:0008006" key="6">
    <source>
        <dbReference type="Google" id="ProtNLM"/>
    </source>
</evidence>
<dbReference type="InterPro" id="IPR051939">
    <property type="entry name" value="Glycosyltr_41/O-GlcNAc_trsf"/>
</dbReference>
<keyword evidence="5" id="KW-1185">Reference proteome</keyword>
<dbReference type="Gene3D" id="3.40.50.11380">
    <property type="match status" value="1"/>
</dbReference>
<comment type="caution">
    <text evidence="4">The sequence shown here is derived from an EMBL/GenBank/DDBJ whole genome shotgun (WGS) entry which is preliminary data.</text>
</comment>
<dbReference type="PANTHER" id="PTHR44835">
    <property type="entry name" value="UDP-N-ACETYLGLUCOSAMINE--PEPTIDE N-ACETYLGLUCOSAMINYLTRANSFERASE SPINDLY-RELATED"/>
    <property type="match status" value="1"/>
</dbReference>
<evidence type="ECO:0000256" key="3">
    <source>
        <dbReference type="ARBA" id="ARBA00022679"/>
    </source>
</evidence>
<evidence type="ECO:0000313" key="5">
    <source>
        <dbReference type="Proteomes" id="UP001597294"/>
    </source>
</evidence>
<evidence type="ECO:0000256" key="1">
    <source>
        <dbReference type="ARBA" id="ARBA00004922"/>
    </source>
</evidence>
<evidence type="ECO:0000313" key="4">
    <source>
        <dbReference type="EMBL" id="MFD2207956.1"/>
    </source>
</evidence>
<dbReference type="EMBL" id="JBHUII010000013">
    <property type="protein sequence ID" value="MFD2207956.1"/>
    <property type="molecule type" value="Genomic_DNA"/>
</dbReference>
<proteinExistence type="predicted"/>
<organism evidence="4 5">
    <name type="scientific">Kiloniella antarctica</name>
    <dbReference type="NCBI Taxonomy" id="1550907"/>
    <lineage>
        <taxon>Bacteria</taxon>
        <taxon>Pseudomonadati</taxon>
        <taxon>Pseudomonadota</taxon>
        <taxon>Alphaproteobacteria</taxon>
        <taxon>Rhodospirillales</taxon>
        <taxon>Kiloniellaceae</taxon>
        <taxon>Kiloniella</taxon>
    </lineage>
</organism>